<evidence type="ECO:0000256" key="10">
    <source>
        <dbReference type="ARBA" id="ARBA00022840"/>
    </source>
</evidence>
<proteinExistence type="inferred from homology"/>
<feature type="transmembrane region" description="Helical" evidence="14">
    <location>
        <begin position="599"/>
        <end position="619"/>
    </location>
</feature>
<dbReference type="PANTHER" id="PTHR17490:SF16">
    <property type="entry name" value="THREONYLCARBAMOYL-AMP SYNTHASE"/>
    <property type="match status" value="1"/>
</dbReference>
<dbReference type="PANTHER" id="PTHR17490">
    <property type="entry name" value="SUA5"/>
    <property type="match status" value="1"/>
</dbReference>
<dbReference type="GO" id="GO:0000049">
    <property type="term" value="F:tRNA binding"/>
    <property type="evidence" value="ECO:0007669"/>
    <property type="project" value="TreeGrafter"/>
</dbReference>
<protein>
    <recommendedName>
        <fullName evidence="4">Threonylcarbamoyl-AMP synthase</fullName>
        <ecNumber evidence="3">2.7.7.87</ecNumber>
    </recommendedName>
    <alternativeName>
        <fullName evidence="11">L-threonylcarbamoyladenylate synthase</fullName>
    </alternativeName>
</protein>
<dbReference type="GO" id="GO:0061710">
    <property type="term" value="F:L-threonylcarbamoyladenylate synthase"/>
    <property type="evidence" value="ECO:0007669"/>
    <property type="project" value="UniProtKB-EC"/>
</dbReference>
<dbReference type="InterPro" id="IPR017945">
    <property type="entry name" value="DHBP_synth_RibB-like_a/b_dom"/>
</dbReference>
<evidence type="ECO:0000256" key="3">
    <source>
        <dbReference type="ARBA" id="ARBA00012584"/>
    </source>
</evidence>
<gene>
    <name evidence="16" type="ORF">FOZ63_023052</name>
</gene>
<evidence type="ECO:0000256" key="14">
    <source>
        <dbReference type="SAM" id="Phobius"/>
    </source>
</evidence>
<keyword evidence="5" id="KW-0963">Cytoplasm</keyword>
<accession>A0A7J6S293</accession>
<evidence type="ECO:0000256" key="7">
    <source>
        <dbReference type="ARBA" id="ARBA00022694"/>
    </source>
</evidence>
<dbReference type="Gene3D" id="3.90.870.10">
    <property type="entry name" value="DHBP synthase"/>
    <property type="match status" value="1"/>
</dbReference>
<dbReference type="InterPro" id="IPR006070">
    <property type="entry name" value="Sua5-like_dom"/>
</dbReference>
<feature type="region of interest" description="Disordered" evidence="13">
    <location>
        <begin position="287"/>
        <end position="352"/>
    </location>
</feature>
<feature type="compositionally biased region" description="Low complexity" evidence="13">
    <location>
        <begin position="408"/>
        <end position="419"/>
    </location>
</feature>
<keyword evidence="17" id="KW-1185">Reference proteome</keyword>
<dbReference type="PROSITE" id="PS51163">
    <property type="entry name" value="YRDC"/>
    <property type="match status" value="1"/>
</dbReference>
<sequence length="623" mass="67256">MSTSSSSSRPEVVRIDLCSVSCEKHKLTRAGQLLRAGELVAFPTETVYGLGANALSDEAVAGIYQAKGRPSDNPLIVHTACAADALRLSETPNDPIAVKLAKTFWPGPLTMVLPVGKESGIAKRVTAGLDTVGLRVPSHPVAHAVIEAARVPIAAPSANTSGKPSPTMAFHVYEDMENNADAGRKEVPMIVDGGACDHGVESTVVRIMGAVTLEQLRMCLEGMAEVDIPKPLQGDECPRAPGMKYRHYAPKAMVDLVYDKDEILREAALSDLDTVVIAFDDLNLSGPRIRSLGPRSDPSVERDERNAREQAAAEARTERQSRLRRKVEGLRSASSSKRHDDGDSPISRGSNINLFSAEEKEWEAVVKDHNKHIRGQEINNQLAGKSKKRPMSEFDEMASLKPWYLQPRGSTRSSRSSEGLEGEGAVEREDKLSRDIGTISKVEESPRACLDDPKVLKEAANNDKIKKYGEEHHVPVFEREYAFLAGYCGGKAGRAAVTTVVSLEFFFTLAANIIAIGTCANMLVKELSIEVWIIIFAALSLSFVLLPWFNEISHVMGIVGAFGAVLGAALWVASSIMILPDTNIEANLVPKAPYPSNLITALGIAVFSSGAAPSLPPFYGVVK</sequence>
<keyword evidence="14" id="KW-0812">Transmembrane</keyword>
<dbReference type="GO" id="GO:0006450">
    <property type="term" value="P:regulation of translational fidelity"/>
    <property type="evidence" value="ECO:0007669"/>
    <property type="project" value="TreeGrafter"/>
</dbReference>
<dbReference type="InterPro" id="IPR005145">
    <property type="entry name" value="Sua5_C"/>
</dbReference>
<dbReference type="Gene3D" id="3.40.50.11030">
    <property type="entry name" value="Threonylcarbamoyl-AMP synthase, C-terminal domain"/>
    <property type="match status" value="1"/>
</dbReference>
<keyword evidence="9" id="KW-0547">Nucleotide-binding</keyword>
<evidence type="ECO:0000313" key="16">
    <source>
        <dbReference type="EMBL" id="KAF4726871.1"/>
    </source>
</evidence>
<evidence type="ECO:0000256" key="8">
    <source>
        <dbReference type="ARBA" id="ARBA00022695"/>
    </source>
</evidence>
<dbReference type="InterPro" id="IPR050156">
    <property type="entry name" value="TC-AMP_synthase_SUA5"/>
</dbReference>
<keyword evidence="10" id="KW-0067">ATP-binding</keyword>
<feature type="transmembrane region" description="Helical" evidence="14">
    <location>
        <begin position="555"/>
        <end position="579"/>
    </location>
</feature>
<evidence type="ECO:0000256" key="12">
    <source>
        <dbReference type="ARBA" id="ARBA00048366"/>
    </source>
</evidence>
<evidence type="ECO:0000256" key="4">
    <source>
        <dbReference type="ARBA" id="ARBA00015492"/>
    </source>
</evidence>
<dbReference type="Pfam" id="PF01300">
    <property type="entry name" value="Sua5_yciO_yrdC"/>
    <property type="match status" value="1"/>
</dbReference>
<dbReference type="NCBIfam" id="TIGR00057">
    <property type="entry name" value="L-threonylcarbamoyladenylate synthase"/>
    <property type="match status" value="1"/>
</dbReference>
<name>A0A7J6S293_PEROL</name>
<dbReference type="InterPro" id="IPR038385">
    <property type="entry name" value="Sua5/YwlC_C"/>
</dbReference>
<evidence type="ECO:0000256" key="13">
    <source>
        <dbReference type="SAM" id="MobiDB-lite"/>
    </source>
</evidence>
<dbReference type="GO" id="GO:0005737">
    <property type="term" value="C:cytoplasm"/>
    <property type="evidence" value="ECO:0007669"/>
    <property type="project" value="UniProtKB-SubCell"/>
</dbReference>
<comment type="similarity">
    <text evidence="2">Belongs to the SUA5 family.</text>
</comment>
<dbReference type="GO" id="GO:0003725">
    <property type="term" value="F:double-stranded RNA binding"/>
    <property type="evidence" value="ECO:0007669"/>
    <property type="project" value="InterPro"/>
</dbReference>
<dbReference type="Proteomes" id="UP000553632">
    <property type="component" value="Unassembled WGS sequence"/>
</dbReference>
<evidence type="ECO:0000256" key="9">
    <source>
        <dbReference type="ARBA" id="ARBA00022741"/>
    </source>
</evidence>
<evidence type="ECO:0000256" key="2">
    <source>
        <dbReference type="ARBA" id="ARBA00007663"/>
    </source>
</evidence>
<keyword evidence="7" id="KW-0819">tRNA processing</keyword>
<evidence type="ECO:0000256" key="11">
    <source>
        <dbReference type="ARBA" id="ARBA00029774"/>
    </source>
</evidence>
<evidence type="ECO:0000256" key="6">
    <source>
        <dbReference type="ARBA" id="ARBA00022679"/>
    </source>
</evidence>
<comment type="subcellular location">
    <subcellularLocation>
        <location evidence="1">Cytoplasm</location>
    </subcellularLocation>
</comment>
<keyword evidence="8" id="KW-0548">Nucleotidyltransferase</keyword>
<comment type="catalytic activity">
    <reaction evidence="12">
        <text>L-threonine + hydrogencarbonate + ATP = L-threonylcarbamoyladenylate + diphosphate + H2O</text>
        <dbReference type="Rhea" id="RHEA:36407"/>
        <dbReference type="ChEBI" id="CHEBI:15377"/>
        <dbReference type="ChEBI" id="CHEBI:17544"/>
        <dbReference type="ChEBI" id="CHEBI:30616"/>
        <dbReference type="ChEBI" id="CHEBI:33019"/>
        <dbReference type="ChEBI" id="CHEBI:57926"/>
        <dbReference type="ChEBI" id="CHEBI:73682"/>
        <dbReference type="EC" id="2.7.7.87"/>
    </reaction>
</comment>
<keyword evidence="14" id="KW-0472">Membrane</keyword>
<evidence type="ECO:0000256" key="1">
    <source>
        <dbReference type="ARBA" id="ARBA00004496"/>
    </source>
</evidence>
<keyword evidence="6" id="KW-0808">Transferase</keyword>
<feature type="non-terminal residue" evidence="16">
    <location>
        <position position="623"/>
    </location>
</feature>
<reference evidence="16 17" key="1">
    <citation type="submission" date="2020-04" db="EMBL/GenBank/DDBJ databases">
        <title>Perkinsus olseni comparative genomics.</title>
        <authorList>
            <person name="Bogema D.R."/>
        </authorList>
    </citation>
    <scope>NUCLEOTIDE SEQUENCE [LARGE SCALE GENOMIC DNA]</scope>
    <source>
        <strain evidence="16 17">ATCC PRA-207</strain>
    </source>
</reference>
<evidence type="ECO:0000259" key="15">
    <source>
        <dbReference type="PROSITE" id="PS51163"/>
    </source>
</evidence>
<evidence type="ECO:0000256" key="5">
    <source>
        <dbReference type="ARBA" id="ARBA00022490"/>
    </source>
</evidence>
<dbReference type="AlphaFoldDB" id="A0A7J6S293"/>
<feature type="compositionally biased region" description="Basic and acidic residues" evidence="13">
    <location>
        <begin position="315"/>
        <end position="329"/>
    </location>
</feature>
<dbReference type="EC" id="2.7.7.87" evidence="3"/>
<feature type="compositionally biased region" description="Basic and acidic residues" evidence="13">
    <location>
        <begin position="298"/>
        <end position="308"/>
    </location>
</feature>
<evidence type="ECO:0000313" key="17">
    <source>
        <dbReference type="Proteomes" id="UP000553632"/>
    </source>
</evidence>
<feature type="domain" description="YrdC-like" evidence="15">
    <location>
        <begin position="24"/>
        <end position="224"/>
    </location>
</feature>
<dbReference type="EMBL" id="JABANO010021400">
    <property type="protein sequence ID" value="KAF4726871.1"/>
    <property type="molecule type" value="Genomic_DNA"/>
</dbReference>
<organism evidence="16 17">
    <name type="scientific">Perkinsus olseni</name>
    <name type="common">Perkinsus atlanticus</name>
    <dbReference type="NCBI Taxonomy" id="32597"/>
    <lineage>
        <taxon>Eukaryota</taxon>
        <taxon>Sar</taxon>
        <taxon>Alveolata</taxon>
        <taxon>Perkinsozoa</taxon>
        <taxon>Perkinsea</taxon>
        <taxon>Perkinsida</taxon>
        <taxon>Perkinsidae</taxon>
        <taxon>Perkinsus</taxon>
    </lineage>
</organism>
<keyword evidence="14" id="KW-1133">Transmembrane helix</keyword>
<feature type="transmembrane region" description="Helical" evidence="14">
    <location>
        <begin position="531"/>
        <end position="549"/>
    </location>
</feature>
<dbReference type="GO" id="GO:0008033">
    <property type="term" value="P:tRNA processing"/>
    <property type="evidence" value="ECO:0007669"/>
    <property type="project" value="UniProtKB-KW"/>
</dbReference>
<dbReference type="Pfam" id="PF03481">
    <property type="entry name" value="Sua5_C"/>
    <property type="match status" value="1"/>
</dbReference>
<dbReference type="GO" id="GO:0005524">
    <property type="term" value="F:ATP binding"/>
    <property type="evidence" value="ECO:0007669"/>
    <property type="project" value="UniProtKB-KW"/>
</dbReference>
<comment type="caution">
    <text evidence="16">The sequence shown here is derived from an EMBL/GenBank/DDBJ whole genome shotgun (WGS) entry which is preliminary data.</text>
</comment>
<feature type="region of interest" description="Disordered" evidence="13">
    <location>
        <begin position="405"/>
        <end position="428"/>
    </location>
</feature>
<dbReference type="SUPFAM" id="SSF55821">
    <property type="entry name" value="YrdC/RibB"/>
    <property type="match status" value="1"/>
</dbReference>